<name>A0A3E1R8V2_9BURK</name>
<keyword evidence="4" id="KW-1185">Reference proteome</keyword>
<proteinExistence type="predicted"/>
<dbReference type="AlphaFoldDB" id="A0A3E1R8V2"/>
<evidence type="ECO:0000256" key="1">
    <source>
        <dbReference type="SAM" id="MobiDB-lite"/>
    </source>
</evidence>
<feature type="signal peptide" evidence="2">
    <location>
        <begin position="1"/>
        <end position="20"/>
    </location>
</feature>
<feature type="chain" id="PRO_5017569838" description="Secretion system X translation initiation factor" evidence="2">
    <location>
        <begin position="21"/>
        <end position="177"/>
    </location>
</feature>
<keyword evidence="2" id="KW-0732">Signal</keyword>
<evidence type="ECO:0000313" key="4">
    <source>
        <dbReference type="Proteomes" id="UP000260665"/>
    </source>
</evidence>
<gene>
    <name evidence="3" type="ORF">DIC66_16490</name>
</gene>
<dbReference type="EMBL" id="QFZK01000012">
    <property type="protein sequence ID" value="RFO95785.1"/>
    <property type="molecule type" value="Genomic_DNA"/>
</dbReference>
<organism evidence="3 4">
    <name type="scientific">Rhodoferax lacus</name>
    <dbReference type="NCBI Taxonomy" id="2184758"/>
    <lineage>
        <taxon>Bacteria</taxon>
        <taxon>Pseudomonadati</taxon>
        <taxon>Pseudomonadota</taxon>
        <taxon>Betaproteobacteria</taxon>
        <taxon>Burkholderiales</taxon>
        <taxon>Comamonadaceae</taxon>
        <taxon>Rhodoferax</taxon>
    </lineage>
</organism>
<accession>A0A3E1R8V2</accession>
<feature type="region of interest" description="Disordered" evidence="1">
    <location>
        <begin position="30"/>
        <end position="60"/>
    </location>
</feature>
<dbReference type="RefSeq" id="WP_117179191.1">
    <property type="nucleotide sequence ID" value="NZ_QFZK01000012.1"/>
</dbReference>
<feature type="compositionally biased region" description="Low complexity" evidence="1">
    <location>
        <begin position="31"/>
        <end position="60"/>
    </location>
</feature>
<protein>
    <recommendedName>
        <fullName evidence="5">Secretion system X translation initiation factor</fullName>
    </recommendedName>
</protein>
<comment type="caution">
    <text evidence="3">The sequence shown here is derived from an EMBL/GenBank/DDBJ whole genome shotgun (WGS) entry which is preliminary data.</text>
</comment>
<evidence type="ECO:0008006" key="5">
    <source>
        <dbReference type="Google" id="ProtNLM"/>
    </source>
</evidence>
<sequence>MNRRHLFLGALFALTLAASVLDLPWQHNDADTQGDSQADASASADGTRTRAAAAPQARASEPAAVQAALQDHATGTARMHHTKANAFAVHSWLPPVVPVKAAPPPPPRAPALPFAYLGKSQDGAAVTVFVSQGTRNHVLHVGDSLPSYRVESITPTDMTFVYLPLNEKQRLTFGSAN</sequence>
<evidence type="ECO:0000313" key="3">
    <source>
        <dbReference type="EMBL" id="RFO95785.1"/>
    </source>
</evidence>
<evidence type="ECO:0000256" key="2">
    <source>
        <dbReference type="SAM" id="SignalP"/>
    </source>
</evidence>
<dbReference type="OrthoDB" id="8914107at2"/>
<reference evidence="3 4" key="1">
    <citation type="submission" date="2018-05" db="EMBL/GenBank/DDBJ databases">
        <title>Rhodoferax soyangensis sp.nov., isolated from an oligotrophic freshwater lake.</title>
        <authorList>
            <person name="Park M."/>
        </authorList>
    </citation>
    <scope>NUCLEOTIDE SEQUENCE [LARGE SCALE GENOMIC DNA]</scope>
    <source>
        <strain evidence="3 4">IMCC26218</strain>
    </source>
</reference>
<dbReference type="Proteomes" id="UP000260665">
    <property type="component" value="Unassembled WGS sequence"/>
</dbReference>